<keyword evidence="1" id="KW-0472">Membrane</keyword>
<name>A0A1I3EA73_9PLAN</name>
<keyword evidence="4" id="KW-1185">Reference proteome</keyword>
<sequence length="142" mass="16248">MTRRPPELPKVKSKKAKGAADWLHLLFRHHLPLESETAVFILVNVLDYTMTYWMLMHGFRESNPIANWFLAGWGAAKGLLLYKFALITTVVLICQIVYTKRPHTARLLLTFGSLGVFFVVVYSLMLYVNHGGTMLELELPEL</sequence>
<proteinExistence type="predicted"/>
<evidence type="ECO:0000313" key="4">
    <source>
        <dbReference type="Proteomes" id="UP000199518"/>
    </source>
</evidence>
<evidence type="ECO:0000256" key="1">
    <source>
        <dbReference type="SAM" id="Phobius"/>
    </source>
</evidence>
<keyword evidence="1" id="KW-1133">Transmembrane helix</keyword>
<dbReference type="Proteomes" id="UP000199518">
    <property type="component" value="Unassembled WGS sequence"/>
</dbReference>
<dbReference type="Pfam" id="PF18902">
    <property type="entry name" value="DUF5658"/>
    <property type="match status" value="1"/>
</dbReference>
<keyword evidence="1" id="KW-0812">Transmembrane</keyword>
<evidence type="ECO:0000259" key="2">
    <source>
        <dbReference type="Pfam" id="PF18902"/>
    </source>
</evidence>
<evidence type="ECO:0000313" key="3">
    <source>
        <dbReference type="EMBL" id="SFH95856.1"/>
    </source>
</evidence>
<protein>
    <recommendedName>
        <fullName evidence="2">DUF5658 domain-containing protein</fullName>
    </recommendedName>
</protein>
<dbReference type="InterPro" id="IPR043717">
    <property type="entry name" value="DUF5658"/>
</dbReference>
<gene>
    <name evidence="3" type="ORF">SAMN05421753_104138</name>
</gene>
<accession>A0A1I3EA73</accession>
<dbReference type="EMBL" id="FOQD01000004">
    <property type="protein sequence ID" value="SFH95856.1"/>
    <property type="molecule type" value="Genomic_DNA"/>
</dbReference>
<feature type="domain" description="DUF5658" evidence="2">
    <location>
        <begin position="39"/>
        <end position="130"/>
    </location>
</feature>
<feature type="transmembrane region" description="Helical" evidence="1">
    <location>
        <begin position="107"/>
        <end position="128"/>
    </location>
</feature>
<feature type="transmembrane region" description="Helical" evidence="1">
    <location>
        <begin position="79"/>
        <end position="98"/>
    </location>
</feature>
<organism evidence="3 4">
    <name type="scientific">Planctomicrobium piriforme</name>
    <dbReference type="NCBI Taxonomy" id="1576369"/>
    <lineage>
        <taxon>Bacteria</taxon>
        <taxon>Pseudomonadati</taxon>
        <taxon>Planctomycetota</taxon>
        <taxon>Planctomycetia</taxon>
        <taxon>Planctomycetales</taxon>
        <taxon>Planctomycetaceae</taxon>
        <taxon>Planctomicrobium</taxon>
    </lineage>
</organism>
<feature type="transmembrane region" description="Helical" evidence="1">
    <location>
        <begin position="38"/>
        <end position="59"/>
    </location>
</feature>
<reference evidence="4" key="1">
    <citation type="submission" date="2016-10" db="EMBL/GenBank/DDBJ databases">
        <authorList>
            <person name="Varghese N."/>
            <person name="Submissions S."/>
        </authorList>
    </citation>
    <scope>NUCLEOTIDE SEQUENCE [LARGE SCALE GENOMIC DNA]</scope>
    <source>
        <strain evidence="4">DSM 26348</strain>
    </source>
</reference>
<dbReference type="AlphaFoldDB" id="A0A1I3EA73"/>